<evidence type="ECO:0000256" key="1">
    <source>
        <dbReference type="SAM" id="Phobius"/>
    </source>
</evidence>
<evidence type="ECO:0000313" key="2">
    <source>
        <dbReference type="EMBL" id="MBN3317461.1"/>
    </source>
</evidence>
<accession>A0A8J7NTU6</accession>
<protein>
    <submittedName>
        <fullName evidence="2">GTD2B protein</fullName>
    </submittedName>
</protein>
<feature type="non-terminal residue" evidence="2">
    <location>
        <position position="1"/>
    </location>
</feature>
<dbReference type="PANTHER" id="PTHR45913:SF9">
    <property type="entry name" value="GENERAL TRANSCRIPTION FACTOR II-I REPEAT DOMAIN-CONTAINING PROTEIN 2-LIKE-RELATED"/>
    <property type="match status" value="1"/>
</dbReference>
<name>A0A8J7NTU6_ATRSP</name>
<dbReference type="PANTHER" id="PTHR45913">
    <property type="entry name" value="EPM2A-INTERACTING PROTEIN 1"/>
    <property type="match status" value="1"/>
</dbReference>
<dbReference type="AlphaFoldDB" id="A0A8J7NTU6"/>
<feature type="transmembrane region" description="Helical" evidence="1">
    <location>
        <begin position="127"/>
        <end position="145"/>
    </location>
</feature>
<organism evidence="2 3">
    <name type="scientific">Atractosteus spatula</name>
    <name type="common">Alligator gar</name>
    <name type="synonym">Lepisosteus spatula</name>
    <dbReference type="NCBI Taxonomy" id="7917"/>
    <lineage>
        <taxon>Eukaryota</taxon>
        <taxon>Metazoa</taxon>
        <taxon>Chordata</taxon>
        <taxon>Craniata</taxon>
        <taxon>Vertebrata</taxon>
        <taxon>Euteleostomi</taxon>
        <taxon>Actinopterygii</taxon>
        <taxon>Neopterygii</taxon>
        <taxon>Holostei</taxon>
        <taxon>Semionotiformes</taxon>
        <taxon>Lepisosteidae</taxon>
        <taxon>Atractosteus</taxon>
    </lineage>
</organism>
<evidence type="ECO:0000313" key="3">
    <source>
        <dbReference type="Proteomes" id="UP000736164"/>
    </source>
</evidence>
<sequence>KGYNKSLKDLHGEFSHQITDFDKFERSLTLVSCPLTFDYEMAAQELHLELIDLQCDATLKEEFHNVKLDEFYATLKKAVFPHICEQTFNLININKSRHRSQLSDHHLSCVSPQHSCQRTLMLSQKEVISCMALITQVAFLVSFFLSDYR</sequence>
<proteinExistence type="predicted"/>
<dbReference type="Proteomes" id="UP000736164">
    <property type="component" value="Unassembled WGS sequence"/>
</dbReference>
<feature type="non-terminal residue" evidence="2">
    <location>
        <position position="149"/>
    </location>
</feature>
<keyword evidence="1" id="KW-0472">Membrane</keyword>
<keyword evidence="3" id="KW-1185">Reference proteome</keyword>
<keyword evidence="1" id="KW-0812">Transmembrane</keyword>
<reference evidence="2" key="1">
    <citation type="journal article" date="2021" name="Cell">
        <title>Tracing the genetic footprints of vertebrate landing in non-teleost ray-finned fishes.</title>
        <authorList>
            <person name="Bi X."/>
            <person name="Wang K."/>
            <person name="Yang L."/>
            <person name="Pan H."/>
            <person name="Jiang H."/>
            <person name="Wei Q."/>
            <person name="Fang M."/>
            <person name="Yu H."/>
            <person name="Zhu C."/>
            <person name="Cai Y."/>
            <person name="He Y."/>
            <person name="Gan X."/>
            <person name="Zeng H."/>
            <person name="Yu D."/>
            <person name="Zhu Y."/>
            <person name="Jiang H."/>
            <person name="Qiu Q."/>
            <person name="Yang H."/>
            <person name="Zhang Y.E."/>
            <person name="Wang W."/>
            <person name="Zhu M."/>
            <person name="He S."/>
            <person name="Zhang G."/>
        </authorList>
    </citation>
    <scope>NUCLEOTIDE SEQUENCE</scope>
    <source>
        <strain evidence="2">Allg_001</strain>
    </source>
</reference>
<comment type="caution">
    <text evidence="2">The sequence shown here is derived from an EMBL/GenBank/DDBJ whole genome shotgun (WGS) entry which is preliminary data.</text>
</comment>
<dbReference type="EMBL" id="JAAWVO010035689">
    <property type="protein sequence ID" value="MBN3317461.1"/>
    <property type="molecule type" value="Genomic_DNA"/>
</dbReference>
<keyword evidence="1" id="KW-1133">Transmembrane helix</keyword>
<gene>
    <name evidence="2" type="ORF">GTO95_0018119</name>
</gene>